<dbReference type="SUPFAM" id="SSF53774">
    <property type="entry name" value="Glutaminase/Asparaginase"/>
    <property type="match status" value="1"/>
</dbReference>
<evidence type="ECO:0000256" key="1">
    <source>
        <dbReference type="ARBA" id="ARBA00022801"/>
    </source>
</evidence>
<dbReference type="EMBL" id="CACRST010000005">
    <property type="protein sequence ID" value="VYS72642.1"/>
    <property type="molecule type" value="Genomic_DNA"/>
</dbReference>
<dbReference type="InterPro" id="IPR006033">
    <property type="entry name" value="AsnA_fam"/>
</dbReference>
<dbReference type="Pfam" id="PF00710">
    <property type="entry name" value="Asparaginase"/>
    <property type="match status" value="1"/>
</dbReference>
<evidence type="ECO:0000313" key="6">
    <source>
        <dbReference type="EMBL" id="VYS72642.1"/>
    </source>
</evidence>
<feature type="active site" description="O-isoaspartyl threonine intermediate" evidence="2">
    <location>
        <position position="18"/>
    </location>
</feature>
<evidence type="ECO:0000259" key="5">
    <source>
        <dbReference type="Pfam" id="PF17763"/>
    </source>
</evidence>
<reference evidence="6" key="1">
    <citation type="submission" date="2019-11" db="EMBL/GenBank/DDBJ databases">
        <authorList>
            <person name="Feng L."/>
        </authorList>
    </citation>
    <scope>NUCLEOTIDE SEQUENCE</scope>
    <source>
        <strain evidence="6">BgluceraseaLFYP119</strain>
    </source>
</reference>
<dbReference type="InterPro" id="IPR037152">
    <property type="entry name" value="L-asparaginase_N_sf"/>
</dbReference>
<dbReference type="PANTHER" id="PTHR11707">
    <property type="entry name" value="L-ASPARAGINASE"/>
    <property type="match status" value="1"/>
</dbReference>
<gene>
    <name evidence="6" type="primary">ansA</name>
    <name evidence="6" type="ORF">BGLFYP119_00309</name>
</gene>
<dbReference type="InterPro" id="IPR040919">
    <property type="entry name" value="Asparaginase_C"/>
</dbReference>
<dbReference type="Gene3D" id="3.40.50.40">
    <property type="match status" value="1"/>
</dbReference>
<dbReference type="Gene3D" id="3.40.50.1170">
    <property type="entry name" value="L-asparaginase, N-terminal domain"/>
    <property type="match status" value="1"/>
</dbReference>
<dbReference type="SMART" id="SM00870">
    <property type="entry name" value="Asparaginase"/>
    <property type="match status" value="1"/>
</dbReference>
<evidence type="ECO:0000256" key="3">
    <source>
        <dbReference type="PIRSR" id="PIRSR001220-2"/>
    </source>
</evidence>
<dbReference type="InterPro" id="IPR027473">
    <property type="entry name" value="L-asparaginase_C"/>
</dbReference>
<accession>A0A6N2QVR0</accession>
<dbReference type="PIRSF" id="PIRSF001220">
    <property type="entry name" value="L-ASNase_gatD"/>
    <property type="match status" value="1"/>
</dbReference>
<dbReference type="InterPro" id="IPR036152">
    <property type="entry name" value="Asp/glu_Ase-like_sf"/>
</dbReference>
<dbReference type="AlphaFoldDB" id="A0A6N2QVR0"/>
<dbReference type="SFLD" id="SFLDS00057">
    <property type="entry name" value="Glutaminase/Asparaginase"/>
    <property type="match status" value="1"/>
</dbReference>
<dbReference type="PROSITE" id="PS51732">
    <property type="entry name" value="ASN_GLN_ASE_3"/>
    <property type="match status" value="1"/>
</dbReference>
<feature type="binding site" evidence="3">
    <location>
        <begin position="91"/>
        <end position="92"/>
    </location>
    <ligand>
        <name>substrate</name>
    </ligand>
</feature>
<dbReference type="InterPro" id="IPR041725">
    <property type="entry name" value="L-asparaginase_I"/>
</dbReference>
<keyword evidence="1 6" id="KW-0378">Hydrolase</keyword>
<feature type="binding site" evidence="3">
    <location>
        <position position="60"/>
    </location>
    <ligand>
        <name>substrate</name>
    </ligand>
</feature>
<name>A0A6N2QVR0_9FIRM</name>
<dbReference type="NCBIfam" id="TIGR00519">
    <property type="entry name" value="asnASE_I"/>
    <property type="match status" value="1"/>
</dbReference>
<organism evidence="6">
    <name type="scientific">Blautia glucerasea</name>
    <dbReference type="NCBI Taxonomy" id="536633"/>
    <lineage>
        <taxon>Bacteria</taxon>
        <taxon>Bacillati</taxon>
        <taxon>Bacillota</taxon>
        <taxon>Clostridia</taxon>
        <taxon>Lachnospirales</taxon>
        <taxon>Lachnospiraceae</taxon>
        <taxon>Blautia</taxon>
    </lineage>
</organism>
<dbReference type="CDD" id="cd08963">
    <property type="entry name" value="L-asparaginase_I"/>
    <property type="match status" value="1"/>
</dbReference>
<dbReference type="GO" id="GO:0004067">
    <property type="term" value="F:asparaginase activity"/>
    <property type="evidence" value="ECO:0007669"/>
    <property type="project" value="UniProtKB-UniRule"/>
</dbReference>
<evidence type="ECO:0000256" key="2">
    <source>
        <dbReference type="PIRSR" id="PIRSR001220-1"/>
    </source>
</evidence>
<dbReference type="InterPro" id="IPR027474">
    <property type="entry name" value="L-asparaginase_N"/>
</dbReference>
<dbReference type="PANTHER" id="PTHR11707:SF28">
    <property type="entry name" value="60 KDA LYSOPHOSPHOLIPASE"/>
    <property type="match status" value="1"/>
</dbReference>
<feature type="domain" description="Asparaginase/glutaminase C-terminal" evidence="5">
    <location>
        <begin position="210"/>
        <end position="326"/>
    </location>
</feature>
<proteinExistence type="predicted"/>
<dbReference type="GO" id="GO:0006520">
    <property type="term" value="P:amino acid metabolic process"/>
    <property type="evidence" value="ECO:0007669"/>
    <property type="project" value="InterPro"/>
</dbReference>
<feature type="domain" description="L-asparaginase N-terminal" evidence="4">
    <location>
        <begin position="9"/>
        <end position="192"/>
    </location>
</feature>
<sequence>MEFLQMKKRILIINTGGTLSSISGENGLVPGMKSRDMLDELRMVSRNLELETEDFCSVDSANIFPEDWAGLAERIAKRSSEYQGIAVIHGTDTLAYTASMLSFMLQNISIPVVVTGSQLSIADPVADAMENCRCGIHMAASGCPGVFVAFNRKVILGCRASKVRTMSFDAFESINYPYVGEISSLGLHIRKENLIQKKGIFRPQTAYSDKVFLLKLYPGMDPSILDYLREKGCRGVYMEGFGLGGMPFLKNDFIGAAKRAVEAGMVVLAGSQCRYEGSSLSVYETGRKALECGVLQAYDMTAEAAITKLMWVLGQTDDLREIREYFSVNIAGEVTIPRE</sequence>
<dbReference type="PRINTS" id="PR00139">
    <property type="entry name" value="ASNGLNASE"/>
</dbReference>
<dbReference type="Pfam" id="PF17763">
    <property type="entry name" value="Asparaginase_C"/>
    <property type="match status" value="1"/>
</dbReference>
<dbReference type="InterPro" id="IPR006034">
    <property type="entry name" value="Asparaginase/glutaminase-like"/>
</dbReference>
<evidence type="ECO:0000259" key="4">
    <source>
        <dbReference type="Pfam" id="PF00710"/>
    </source>
</evidence>
<protein>
    <submittedName>
        <fullName evidence="6">L-asparaginase 1</fullName>
        <ecNumber evidence="6">3.5.1.1</ecNumber>
    </submittedName>
</protein>
<dbReference type="EC" id="3.5.1.1" evidence="6"/>
<dbReference type="PIRSF" id="PIRSF500176">
    <property type="entry name" value="L_ASNase"/>
    <property type="match status" value="1"/>
</dbReference>